<dbReference type="InterPro" id="IPR037278">
    <property type="entry name" value="ARFGAP/RecO"/>
</dbReference>
<gene>
    <name evidence="8" type="ordered locus">Bathy12g01230</name>
</gene>
<dbReference type="PRINTS" id="PR00405">
    <property type="entry name" value="REVINTRACTNG"/>
</dbReference>
<dbReference type="GO" id="GO:0005096">
    <property type="term" value="F:GTPase activator activity"/>
    <property type="evidence" value="ECO:0007669"/>
    <property type="project" value="UniProtKB-KW"/>
</dbReference>
<feature type="region of interest" description="Disordered" evidence="6">
    <location>
        <begin position="436"/>
        <end position="481"/>
    </location>
</feature>
<proteinExistence type="predicted"/>
<dbReference type="Pfam" id="PF01412">
    <property type="entry name" value="ArfGap"/>
    <property type="match status" value="1"/>
</dbReference>
<dbReference type="AlphaFoldDB" id="K8EL97"/>
<dbReference type="eggNOG" id="KOG0703">
    <property type="taxonomic scope" value="Eukaryota"/>
</dbReference>
<dbReference type="EMBL" id="FO082267">
    <property type="protein sequence ID" value="CCO18987.1"/>
    <property type="molecule type" value="Genomic_DNA"/>
</dbReference>
<evidence type="ECO:0000256" key="1">
    <source>
        <dbReference type="ARBA" id="ARBA00022468"/>
    </source>
</evidence>
<keyword evidence="4" id="KW-0862">Zinc</keyword>
<dbReference type="STRING" id="41875.K8EL97"/>
<accession>K8EL97</accession>
<dbReference type="KEGG" id="bpg:Bathy12g01230"/>
<keyword evidence="3 5" id="KW-0863">Zinc-finger</keyword>
<dbReference type="RefSeq" id="XP_007509872.1">
    <property type="nucleotide sequence ID" value="XM_007509810.1"/>
</dbReference>
<dbReference type="GeneID" id="19012639"/>
<keyword evidence="2" id="KW-0479">Metal-binding</keyword>
<sequence length="481" mass="52482">MSSDRLQLSLQKRLNACLKKPENIVCAECPSRLPRWASMNLGIFICTNCSGIHRSLGVHISRVRSTQLDKWTETQVEYMERMGNVRANVFWEKNLPPNVKPTKSDLPTVERYIRQKYERKMYCDKETDGPVPLPAGGGGGDGVAAASPQQAQQQQQHEQQQQQQPRLSAAAGLLDLFGDMPAAPAQPPAAVANTSNQNLGANWMDFGSAPTSTTAVPATATNDDDWGDFSAAPAPTSTTPTPTTAAPANGGVDMFAGFDVAQPQPSSSTTAAKVDTTAIPPKNVASKEDIMGLFDAAPPLMQQPRQPQHNMMMNGVMPHQQQHQQQQQQQIPPMGNGMMMNGGVPQMMMQQQQNVMGGGVPQMQQQMGGFMGAGAPQQQYHQQPHMMQGGGYMQQQLQPQQQPLPQMQMQNMYGGMPPPQVPPQMMYNQQPQIPAMPQTQQLNPNAPPPISFDTFGMPSSTTTAQSVPSPKKEDLFPDLKW</sequence>
<dbReference type="PROSITE" id="PS50115">
    <property type="entry name" value="ARFGAP"/>
    <property type="match status" value="1"/>
</dbReference>
<dbReference type="Gene3D" id="1.10.220.150">
    <property type="entry name" value="Arf GTPase activating protein"/>
    <property type="match status" value="1"/>
</dbReference>
<name>K8EL97_9CHLO</name>
<dbReference type="Proteomes" id="UP000198341">
    <property type="component" value="Chromosome 12"/>
</dbReference>
<dbReference type="SUPFAM" id="SSF57863">
    <property type="entry name" value="ArfGap/RecO-like zinc finger"/>
    <property type="match status" value="1"/>
</dbReference>
<dbReference type="PANTHER" id="PTHR46419">
    <property type="entry name" value="ADP-RIBOSYLATION FACTOR GTPASE-ACTIVATING PROTEIN AGD5"/>
    <property type="match status" value="1"/>
</dbReference>
<keyword evidence="9" id="KW-1185">Reference proteome</keyword>
<feature type="region of interest" description="Disordered" evidence="6">
    <location>
        <begin position="123"/>
        <end position="166"/>
    </location>
</feature>
<dbReference type="OrthoDB" id="10266696at2759"/>
<evidence type="ECO:0000313" key="9">
    <source>
        <dbReference type="Proteomes" id="UP000198341"/>
    </source>
</evidence>
<organism evidence="8 9">
    <name type="scientific">Bathycoccus prasinos</name>
    <dbReference type="NCBI Taxonomy" id="41875"/>
    <lineage>
        <taxon>Eukaryota</taxon>
        <taxon>Viridiplantae</taxon>
        <taxon>Chlorophyta</taxon>
        <taxon>Mamiellophyceae</taxon>
        <taxon>Mamiellales</taxon>
        <taxon>Bathycoccaceae</taxon>
        <taxon>Bathycoccus</taxon>
    </lineage>
</organism>
<dbReference type="PANTHER" id="PTHR46419:SF2">
    <property type="entry name" value="ADP-RIBOSYLATION FACTOR GTPASE-ACTIVATING PROTEIN AGD5"/>
    <property type="match status" value="1"/>
</dbReference>
<dbReference type="InterPro" id="IPR044520">
    <property type="entry name" value="ARF_GAP_AGD5/15"/>
</dbReference>
<dbReference type="SMART" id="SM00105">
    <property type="entry name" value="ArfGap"/>
    <property type="match status" value="1"/>
</dbReference>
<feature type="compositionally biased region" description="Low complexity" evidence="6">
    <location>
        <begin position="143"/>
        <end position="166"/>
    </location>
</feature>
<feature type="compositionally biased region" description="Polar residues" evidence="6">
    <location>
        <begin position="457"/>
        <end position="468"/>
    </location>
</feature>
<evidence type="ECO:0000256" key="6">
    <source>
        <dbReference type="SAM" id="MobiDB-lite"/>
    </source>
</evidence>
<evidence type="ECO:0000259" key="7">
    <source>
        <dbReference type="PROSITE" id="PS50115"/>
    </source>
</evidence>
<dbReference type="CDD" id="cd08204">
    <property type="entry name" value="ArfGap"/>
    <property type="match status" value="1"/>
</dbReference>
<feature type="compositionally biased region" description="Low complexity" evidence="6">
    <location>
        <begin position="230"/>
        <end position="243"/>
    </location>
</feature>
<protein>
    <recommendedName>
        <fullName evidence="7">Arf-GAP domain-containing protein</fullName>
    </recommendedName>
</protein>
<evidence type="ECO:0000256" key="4">
    <source>
        <dbReference type="ARBA" id="ARBA00022833"/>
    </source>
</evidence>
<feature type="region of interest" description="Disordered" evidence="6">
    <location>
        <begin position="220"/>
        <end position="243"/>
    </location>
</feature>
<dbReference type="InterPro" id="IPR001164">
    <property type="entry name" value="ArfGAP_dom"/>
</dbReference>
<dbReference type="InterPro" id="IPR038508">
    <property type="entry name" value="ArfGAP_dom_sf"/>
</dbReference>
<feature type="domain" description="Arf-GAP" evidence="7">
    <location>
        <begin position="11"/>
        <end position="130"/>
    </location>
</feature>
<evidence type="ECO:0000256" key="5">
    <source>
        <dbReference type="PROSITE-ProRule" id="PRU00288"/>
    </source>
</evidence>
<evidence type="ECO:0000313" key="8">
    <source>
        <dbReference type="EMBL" id="CCO18987.1"/>
    </source>
</evidence>
<keyword evidence="1" id="KW-0343">GTPase activation</keyword>
<reference evidence="8 9" key="1">
    <citation type="submission" date="2011-10" db="EMBL/GenBank/DDBJ databases">
        <authorList>
            <person name="Genoscope - CEA"/>
        </authorList>
    </citation>
    <scope>NUCLEOTIDE SEQUENCE [LARGE SCALE GENOMIC DNA]</scope>
    <source>
        <strain evidence="8 9">RCC 1105</strain>
    </source>
</reference>
<evidence type="ECO:0000256" key="3">
    <source>
        <dbReference type="ARBA" id="ARBA00022771"/>
    </source>
</evidence>
<dbReference type="FunFam" id="1.10.220.150:FF:000009">
    <property type="entry name" value="stromal membrane-associated protein 1 isoform X1"/>
    <property type="match status" value="1"/>
</dbReference>
<dbReference type="GO" id="GO:0008270">
    <property type="term" value="F:zinc ion binding"/>
    <property type="evidence" value="ECO:0007669"/>
    <property type="project" value="UniProtKB-KW"/>
</dbReference>
<feature type="compositionally biased region" description="Basic and acidic residues" evidence="6">
    <location>
        <begin position="470"/>
        <end position="481"/>
    </location>
</feature>
<evidence type="ECO:0000256" key="2">
    <source>
        <dbReference type="ARBA" id="ARBA00022723"/>
    </source>
</evidence>